<dbReference type="InterPro" id="IPR038305">
    <property type="entry name" value="HeLo_sf"/>
</dbReference>
<proteinExistence type="predicted"/>
<dbReference type="RefSeq" id="XP_038784592.1">
    <property type="nucleotide sequence ID" value="XM_038933091.1"/>
</dbReference>
<feature type="compositionally biased region" description="Polar residues" evidence="1">
    <location>
        <begin position="873"/>
        <end position="893"/>
    </location>
</feature>
<feature type="region of interest" description="Disordered" evidence="1">
    <location>
        <begin position="382"/>
        <end position="418"/>
    </location>
</feature>
<reference evidence="3" key="1">
    <citation type="submission" date="2020-01" db="EMBL/GenBank/DDBJ databases">
        <authorList>
            <person name="Feng Z.H.Z."/>
        </authorList>
    </citation>
    <scope>NUCLEOTIDE SEQUENCE</scope>
    <source>
        <strain evidence="3">CBS107.38</strain>
    </source>
</reference>
<dbReference type="Proteomes" id="UP000596902">
    <property type="component" value="Unassembled WGS sequence"/>
</dbReference>
<feature type="region of interest" description="Disordered" evidence="1">
    <location>
        <begin position="534"/>
        <end position="665"/>
    </location>
</feature>
<feature type="domain" description="Prion-inhibition and propagation HeLo" evidence="2">
    <location>
        <begin position="28"/>
        <end position="253"/>
    </location>
</feature>
<feature type="compositionally biased region" description="Basic and acidic residues" evidence="1">
    <location>
        <begin position="896"/>
        <end position="906"/>
    </location>
</feature>
<feature type="compositionally biased region" description="Low complexity" evidence="1">
    <location>
        <begin position="920"/>
        <end position="930"/>
    </location>
</feature>
<dbReference type="InterPro" id="IPR029498">
    <property type="entry name" value="HeLo_dom"/>
</dbReference>
<feature type="compositionally biased region" description="Polar residues" evidence="1">
    <location>
        <begin position="942"/>
        <end position="955"/>
    </location>
</feature>
<evidence type="ECO:0000313" key="3">
    <source>
        <dbReference type="EMBL" id="KAF7674278.1"/>
    </source>
</evidence>
<evidence type="ECO:0000259" key="2">
    <source>
        <dbReference type="Pfam" id="PF14479"/>
    </source>
</evidence>
<organism evidence="3 4">
    <name type="scientific">Alternaria burnsii</name>
    <dbReference type="NCBI Taxonomy" id="1187904"/>
    <lineage>
        <taxon>Eukaryota</taxon>
        <taxon>Fungi</taxon>
        <taxon>Dikarya</taxon>
        <taxon>Ascomycota</taxon>
        <taxon>Pezizomycotina</taxon>
        <taxon>Dothideomycetes</taxon>
        <taxon>Pleosporomycetidae</taxon>
        <taxon>Pleosporales</taxon>
        <taxon>Pleosporineae</taxon>
        <taxon>Pleosporaceae</taxon>
        <taxon>Alternaria</taxon>
        <taxon>Alternaria sect. Alternaria</taxon>
    </lineage>
</organism>
<gene>
    <name evidence="3" type="ORF">GT037_008044</name>
</gene>
<dbReference type="Gene3D" id="1.20.120.1020">
    <property type="entry name" value="Prion-inhibition and propagation, HeLo domain"/>
    <property type="match status" value="1"/>
</dbReference>
<evidence type="ECO:0000313" key="4">
    <source>
        <dbReference type="Proteomes" id="UP000596902"/>
    </source>
</evidence>
<feature type="compositionally biased region" description="Basic residues" evidence="1">
    <location>
        <begin position="558"/>
        <end position="574"/>
    </location>
</feature>
<accession>A0A8H7B3D7</accession>
<feature type="compositionally biased region" description="Polar residues" evidence="1">
    <location>
        <begin position="392"/>
        <end position="418"/>
    </location>
</feature>
<evidence type="ECO:0000256" key="1">
    <source>
        <dbReference type="SAM" id="MobiDB-lite"/>
    </source>
</evidence>
<feature type="region of interest" description="Disordered" evidence="1">
    <location>
        <begin position="870"/>
        <end position="955"/>
    </location>
</feature>
<feature type="region of interest" description="Disordered" evidence="1">
    <location>
        <begin position="726"/>
        <end position="753"/>
    </location>
</feature>
<feature type="region of interest" description="Disordered" evidence="1">
    <location>
        <begin position="687"/>
        <end position="709"/>
    </location>
</feature>
<feature type="region of interest" description="Disordered" evidence="1">
    <location>
        <begin position="837"/>
        <end position="856"/>
    </location>
</feature>
<sequence>MTTKSTTDFVESTDPAGGKSKAQILTDVFSLATQFSTCVEAFNLIHPSKDQDHAQKVVLAKLGLQQGRLLIFGDAVGITAPPATIARHMIPSHPGITNPDPHVPVHFGVRDPRLDEEVINAKVRRALHEIAGRPSSMSRDELMNVYGLKSPKTFSRLEYPALDTNRLEGFREKYTLLKDLLNQTGARASLKRNLSMTTSHWTVKDTTRFSEYVKVVRTEVDALIDLMGVKEQVDRGIRSDLKSMGWHPDLTGPAVRQDWEKLRLIREACVVDYPEYIEVIDKAMQYISEEVKESNLARNRAVLGLSEPNMDAAGARRKSDYDIRSAPAPAPVPTITAGSKPSKPEAKSHIQLAAERALNPHAGKEKRPGWLSAFKFKSWSKSSKTAHEKQRSNSVPHTPTVDPQRSLSAGEGSNQTSEDFNTLQAVRSKSLSAIPSDSTPQPPPSNLDSRVRKLSLDHEDMANIPPIQENGGEVTSFPERNGLPDSDADMDKNTLVQAITTMPPKGLYRIPKHHVVGQGTSMKRQSFNSMDYKEAEKPAPVTTNDGTTDDFINNERAQRKREKRERKEARKLKKEAKAAMAAAETGKLKEKQNTPPVDAIPASTPVKNGRYGPRGPYKKREKGPDGTPVSAAKKRKRETEVPVDSPAVTDKGLADADNWLGPNFKKNMEDNKKSLARLASMFDQRINETAKPAELPRNKPGRPVGSGKKTVAKTIETEIPKTIKSDEIKPKAKRQKLEKTPVTSKEENVSKVSKAPISVPSVASALPTEPKSTPVPLPQKYLGALTRSVSESPTKKTKVDLRESEVLVGETPLSHMSRTPATTPRVQAIPFSLRPAVTTSRETSKAPGTLESSPEIPLMIDTKSPEARKRIVGSQSSVNPLTDSQVDSLTTANLMRFKEPLRDTPKPRPRGRRSVSEAPSTSSSSSSTTSRTIRDMLMRPNTPYTRPSNEISPFNNKKKHIERHDEANLATFSSTFTASRRTVNFTDEAAYLDEYDEWLSDSEAAGTLPYLKQASGCTAKSEQMLQLQRSDDTSAFKMIITNETETENAASDIARVKAASTFLRYSILTRIPIPLGSIEGTFKLYCPKYTTTHIDKYGFGQRTLNITSIAGLNPMSGAYTARLSIPPRSMPYPIQAFEAPPHASFRTITLKTVAERYRMDVMFLGNGYLKLRVDLHLILNGKSAGEMKAGKGKGKEGKTKAGVGIWEFLGVNEKAVVWEPMVDELEKEGRKLVAKYEGR</sequence>
<feature type="region of interest" description="Disordered" evidence="1">
    <location>
        <begin position="311"/>
        <end position="348"/>
    </location>
</feature>
<dbReference type="EMBL" id="JAAABM010000011">
    <property type="protein sequence ID" value="KAF7674278.1"/>
    <property type="molecule type" value="Genomic_DNA"/>
</dbReference>
<comment type="caution">
    <text evidence="3">The sequence shown here is derived from an EMBL/GenBank/DDBJ whole genome shotgun (WGS) entry which is preliminary data.</text>
</comment>
<reference evidence="3" key="2">
    <citation type="submission" date="2020-08" db="EMBL/GenBank/DDBJ databases">
        <title>Draft Genome Sequence of Cumin Blight Pathogen Alternaria burnsii.</title>
        <authorList>
            <person name="Feng Z."/>
        </authorList>
    </citation>
    <scope>NUCLEOTIDE SEQUENCE</scope>
    <source>
        <strain evidence="3">CBS107.38</strain>
    </source>
</reference>
<dbReference type="AlphaFoldDB" id="A0A8H7B3D7"/>
<dbReference type="GeneID" id="62206269"/>
<protein>
    <recommendedName>
        <fullName evidence="2">Prion-inhibition and propagation HeLo domain-containing protein</fullName>
    </recommendedName>
</protein>
<feature type="compositionally biased region" description="Basic and acidic residues" evidence="1">
    <location>
        <begin position="726"/>
        <end position="749"/>
    </location>
</feature>
<keyword evidence="4" id="KW-1185">Reference proteome</keyword>
<dbReference type="Pfam" id="PF14479">
    <property type="entry name" value="HeLo"/>
    <property type="match status" value="1"/>
</dbReference>
<name>A0A8H7B3D7_9PLEO</name>